<evidence type="ECO:0000256" key="1">
    <source>
        <dbReference type="ARBA" id="ARBA00022441"/>
    </source>
</evidence>
<dbReference type="KEGG" id="aten:116293603"/>
<dbReference type="InterPro" id="IPR000210">
    <property type="entry name" value="BTB/POZ_dom"/>
</dbReference>
<dbReference type="SUPFAM" id="SSF54695">
    <property type="entry name" value="POZ domain"/>
    <property type="match status" value="1"/>
</dbReference>
<dbReference type="InterPro" id="IPR015915">
    <property type="entry name" value="Kelch-typ_b-propeller"/>
</dbReference>
<dbReference type="Pfam" id="PF00651">
    <property type="entry name" value="BTB"/>
    <property type="match status" value="1"/>
</dbReference>
<dbReference type="SMART" id="SM00225">
    <property type="entry name" value="BTB"/>
    <property type="match status" value="1"/>
</dbReference>
<dbReference type="Pfam" id="PF07707">
    <property type="entry name" value="BACK"/>
    <property type="match status" value="1"/>
</dbReference>
<dbReference type="Gene3D" id="3.30.710.10">
    <property type="entry name" value="Potassium Channel Kv1.1, Chain A"/>
    <property type="match status" value="1"/>
</dbReference>
<dbReference type="InterPro" id="IPR011705">
    <property type="entry name" value="BACK"/>
</dbReference>
<dbReference type="Pfam" id="PF01344">
    <property type="entry name" value="Kelch_1"/>
    <property type="match status" value="2"/>
</dbReference>
<keyword evidence="1" id="KW-0880">Kelch repeat</keyword>
<dbReference type="InterPro" id="IPR017096">
    <property type="entry name" value="BTB-kelch_protein"/>
</dbReference>
<dbReference type="InterPro" id="IPR011333">
    <property type="entry name" value="SKP1/BTB/POZ_sf"/>
</dbReference>
<proteinExistence type="predicted"/>
<accession>A0A6P8HWF7</accession>
<dbReference type="PIRSF" id="PIRSF037037">
    <property type="entry name" value="Kelch-like_protein_gigaxonin"/>
    <property type="match status" value="1"/>
</dbReference>
<dbReference type="PROSITE" id="PS50097">
    <property type="entry name" value="BTB"/>
    <property type="match status" value="1"/>
</dbReference>
<evidence type="ECO:0000313" key="5">
    <source>
        <dbReference type="RefSeq" id="XP_031556912.1"/>
    </source>
</evidence>
<dbReference type="OrthoDB" id="45365at2759"/>
<sequence length="567" mass="64166">MADDIAKQETQVLIYKDSFHPCHVLETLRSLYQRQKMCDVVVVVEKEEIFSHRLILAANSSYFYSMFTNGMSETNQTRITLKEVDSEAVRQLIDFCYTSTIEITEENVQNLLSVANLLQFTTIIETCCSFLKNQLHPSNCLGIGNFADHHDCTELKLAALNYAEKKFLEVAKTDEFLLATYDQISSILKSDSLNVVSEKDVFDAVLLWTRHDLGERKEHLPSLLKYIRLPLLAPKILVDCIESDDLVQESDICMRIISQAKNFHLLPERRDKMQVPSTPRQMDHGAMMYVVGGEIHNQVFNTVQRYNFETEKWDFLPNMHQRRDGVGVAHHAGRIYAAGGCDGDVALSSVECFDAATQKWSFVQPMACGRHAFSLVELDGWLYAAGGSDFSGSEYNTVERYDPVRDMWNSVTPMSTMREGISMVTLDGALYAIGGDSGLTILNSMERYDPRIGQWSACIPMGYRRRYFGAAILKKKIMVVGGSDNDEDHNSFECYDPRMNRWMSLPPLSMRRESPAAVVTDDQLLAIGGAFMNVETDSIEKYDPLSNKWDKFQPLPGPLEGMGVIVM</sequence>
<dbReference type="PANTHER" id="PTHR24412">
    <property type="entry name" value="KELCH PROTEIN"/>
    <property type="match status" value="1"/>
</dbReference>
<dbReference type="SMART" id="SM00612">
    <property type="entry name" value="Kelch"/>
    <property type="match status" value="6"/>
</dbReference>
<dbReference type="GeneID" id="116293603"/>
<reference evidence="5" key="1">
    <citation type="submission" date="2025-08" db="UniProtKB">
        <authorList>
            <consortium name="RefSeq"/>
        </authorList>
    </citation>
    <scope>IDENTIFICATION</scope>
    <source>
        <tissue evidence="5">Tentacle</tissue>
    </source>
</reference>
<gene>
    <name evidence="5" type="primary">LOC116293603</name>
</gene>
<name>A0A6P8HWF7_ACTTE</name>
<dbReference type="RefSeq" id="XP_031556912.1">
    <property type="nucleotide sequence ID" value="XM_031701052.1"/>
</dbReference>
<dbReference type="FunFam" id="3.30.710.10:FF:000001">
    <property type="entry name" value="Kelch-like family member 20"/>
    <property type="match status" value="1"/>
</dbReference>
<keyword evidence="2" id="KW-0677">Repeat</keyword>
<evidence type="ECO:0000313" key="4">
    <source>
        <dbReference type="Proteomes" id="UP000515163"/>
    </source>
</evidence>
<dbReference type="PANTHER" id="PTHR24412:SF466">
    <property type="entry name" value="RING CANAL KELCH PROTEIN"/>
    <property type="match status" value="1"/>
</dbReference>
<dbReference type="Pfam" id="PF24681">
    <property type="entry name" value="Kelch_KLHDC2_KLHL20_DRC7"/>
    <property type="match status" value="1"/>
</dbReference>
<organism evidence="4 5">
    <name type="scientific">Actinia tenebrosa</name>
    <name type="common">Australian red waratah sea anemone</name>
    <dbReference type="NCBI Taxonomy" id="6105"/>
    <lineage>
        <taxon>Eukaryota</taxon>
        <taxon>Metazoa</taxon>
        <taxon>Cnidaria</taxon>
        <taxon>Anthozoa</taxon>
        <taxon>Hexacorallia</taxon>
        <taxon>Actiniaria</taxon>
        <taxon>Actiniidae</taxon>
        <taxon>Actinia</taxon>
    </lineage>
</organism>
<dbReference type="SUPFAM" id="SSF117281">
    <property type="entry name" value="Kelch motif"/>
    <property type="match status" value="2"/>
</dbReference>
<dbReference type="SMART" id="SM00875">
    <property type="entry name" value="BACK"/>
    <property type="match status" value="1"/>
</dbReference>
<dbReference type="Gene3D" id="1.25.40.420">
    <property type="match status" value="1"/>
</dbReference>
<dbReference type="Gene3D" id="2.120.10.80">
    <property type="entry name" value="Kelch-type beta propeller"/>
    <property type="match status" value="2"/>
</dbReference>
<protein>
    <submittedName>
        <fullName evidence="5">Kelch-like protein 20</fullName>
    </submittedName>
</protein>
<dbReference type="FunFam" id="1.25.40.420:FF:000001">
    <property type="entry name" value="Kelch-like family member 12"/>
    <property type="match status" value="1"/>
</dbReference>
<dbReference type="Proteomes" id="UP000515163">
    <property type="component" value="Unplaced"/>
</dbReference>
<dbReference type="InParanoid" id="A0A6P8HWF7"/>
<dbReference type="AlphaFoldDB" id="A0A6P8HWF7"/>
<evidence type="ECO:0000256" key="2">
    <source>
        <dbReference type="ARBA" id="ARBA00022737"/>
    </source>
</evidence>
<evidence type="ECO:0000259" key="3">
    <source>
        <dbReference type="PROSITE" id="PS50097"/>
    </source>
</evidence>
<keyword evidence="4" id="KW-1185">Reference proteome</keyword>
<dbReference type="InterPro" id="IPR006652">
    <property type="entry name" value="Kelch_1"/>
</dbReference>
<feature type="domain" description="BTB" evidence="3">
    <location>
        <begin position="38"/>
        <end position="105"/>
    </location>
</feature>